<evidence type="ECO:0000256" key="5">
    <source>
        <dbReference type="ARBA" id="ARBA00023001"/>
    </source>
</evidence>
<evidence type="ECO:0000256" key="4">
    <source>
        <dbReference type="ARBA" id="ARBA00022801"/>
    </source>
</evidence>
<evidence type="ECO:0000256" key="6">
    <source>
        <dbReference type="ARBA" id="ARBA00023295"/>
    </source>
</evidence>
<dbReference type="Gene3D" id="1.50.10.10">
    <property type="match status" value="1"/>
</dbReference>
<evidence type="ECO:0000313" key="9">
    <source>
        <dbReference type="EMBL" id="MEK7953938.1"/>
    </source>
</evidence>
<comment type="caution">
    <text evidence="9">The sequence shown here is derived from an EMBL/GenBank/DDBJ whole genome shotgun (WGS) entry which is preliminary data.</text>
</comment>
<comment type="catalytic activity">
    <reaction evidence="1">
        <text>Endohydrolysis of (1-&gt;4)-beta-D-glucosidic linkages in cellulose, lichenin and cereal beta-D-glucans.</text>
        <dbReference type="EC" id="3.2.1.4"/>
    </reaction>
</comment>
<keyword evidence="4 9" id="KW-0378">Hydrolase</keyword>
<accession>A0ABU9B1M9</accession>
<evidence type="ECO:0000256" key="7">
    <source>
        <dbReference type="ARBA" id="ARBA00023326"/>
    </source>
</evidence>
<keyword evidence="7" id="KW-0624">Polysaccharide degradation</keyword>
<dbReference type="InterPro" id="IPR012341">
    <property type="entry name" value="6hp_glycosidase-like_sf"/>
</dbReference>
<dbReference type="EMBL" id="JBBUKT010000014">
    <property type="protein sequence ID" value="MEK7953938.1"/>
    <property type="molecule type" value="Genomic_DNA"/>
</dbReference>
<keyword evidence="6" id="KW-0326">Glycosidase</keyword>
<dbReference type="PRINTS" id="PR00735">
    <property type="entry name" value="GLHYDRLASE8"/>
</dbReference>
<evidence type="ECO:0000256" key="2">
    <source>
        <dbReference type="ARBA" id="ARBA00009209"/>
    </source>
</evidence>
<evidence type="ECO:0000256" key="8">
    <source>
        <dbReference type="SAM" id="SignalP"/>
    </source>
</evidence>
<dbReference type="Proteomes" id="UP001371305">
    <property type="component" value="Unassembled WGS sequence"/>
</dbReference>
<protein>
    <recommendedName>
        <fullName evidence="3">cellulase</fullName>
        <ecNumber evidence="3">3.2.1.4</ecNumber>
    </recommendedName>
</protein>
<dbReference type="Pfam" id="PF01270">
    <property type="entry name" value="Glyco_hydro_8"/>
    <property type="match status" value="1"/>
</dbReference>
<comment type="similarity">
    <text evidence="2">Belongs to the glycosyl hydrolase 8 (cellulase D) family.</text>
</comment>
<keyword evidence="10" id="KW-1185">Reference proteome</keyword>
<evidence type="ECO:0000313" key="10">
    <source>
        <dbReference type="Proteomes" id="UP001371305"/>
    </source>
</evidence>
<evidence type="ECO:0000256" key="1">
    <source>
        <dbReference type="ARBA" id="ARBA00000966"/>
    </source>
</evidence>
<name>A0ABU9B1M9_9BACT</name>
<organism evidence="9 10">
    <name type="scientific">Luteolibacter soli</name>
    <dbReference type="NCBI Taxonomy" id="3135280"/>
    <lineage>
        <taxon>Bacteria</taxon>
        <taxon>Pseudomonadati</taxon>
        <taxon>Verrucomicrobiota</taxon>
        <taxon>Verrucomicrobiia</taxon>
        <taxon>Verrucomicrobiales</taxon>
        <taxon>Verrucomicrobiaceae</taxon>
        <taxon>Luteolibacter</taxon>
    </lineage>
</organism>
<feature type="chain" id="PRO_5046631205" description="cellulase" evidence="8">
    <location>
        <begin position="24"/>
        <end position="515"/>
    </location>
</feature>
<gene>
    <name evidence="9" type="ORF">WKV53_25705</name>
</gene>
<keyword evidence="7" id="KW-0119">Carbohydrate metabolism</keyword>
<dbReference type="SUPFAM" id="SSF48208">
    <property type="entry name" value="Six-hairpin glycosidases"/>
    <property type="match status" value="1"/>
</dbReference>
<sequence length="515" mass="55410">MKTPGRIILPLLIACASVPAARAQNHPFPQHVLYASGSILPTSHPQTQLDADVRAFYDYWKQTYLKTAGATADGRTLYRVAFGKNAPGSNATVSEGQGYGMLIVPLMAGYDPAARAIFDGLYEFAKAHPSPGEPRLMDWKIPRDAGADGSSAFDGDADIAHGLLLAHAQWGSGGTVNYSAAANTWLAGILAATIGNTSRLPTLGDWAAPDTGKQYEPRSSDLMPAHFRAWARHTGNPVWNTVAANSSAVVTAIQANYSADTGLIPDFMIGANPLASVKPAGPGFLEGPHDGHYYYNAGRVPWRLGVDFLLNNNATSKAQVSKIATWMKTHANGDAANIRAGYKLDGTNITGNNYTTTFFISPIGVAAMSDSANQAFLNSIYTFVRTTHEDYFEDTVNLLCLIAMSGNYWDPTTIGEQASLIRRHVLPPDGQIQLESARPERILALTVNPAATRYGLTLEQTADFSTWTTIATRSSGTTTFQPTAGVSILSQANPIRIRDNTAPSNTHQFYRARID</sequence>
<feature type="signal peptide" evidence="8">
    <location>
        <begin position="1"/>
        <end position="23"/>
    </location>
</feature>
<dbReference type="RefSeq" id="WP_341407706.1">
    <property type="nucleotide sequence ID" value="NZ_JBBUKT010000014.1"/>
</dbReference>
<evidence type="ECO:0000256" key="3">
    <source>
        <dbReference type="ARBA" id="ARBA00012601"/>
    </source>
</evidence>
<keyword evidence="8" id="KW-0732">Signal</keyword>
<dbReference type="InterPro" id="IPR002037">
    <property type="entry name" value="Glyco_hydro_8"/>
</dbReference>
<dbReference type="EC" id="3.2.1.4" evidence="3"/>
<dbReference type="InterPro" id="IPR008928">
    <property type="entry name" value="6-hairpin_glycosidase_sf"/>
</dbReference>
<proteinExistence type="inferred from homology"/>
<keyword evidence="5" id="KW-0136">Cellulose degradation</keyword>
<dbReference type="GO" id="GO:0016787">
    <property type="term" value="F:hydrolase activity"/>
    <property type="evidence" value="ECO:0007669"/>
    <property type="project" value="UniProtKB-KW"/>
</dbReference>
<reference evidence="9 10" key="1">
    <citation type="submission" date="2024-04" db="EMBL/GenBank/DDBJ databases">
        <title>Luteolibacter sp. isolated from soil.</title>
        <authorList>
            <person name="An J."/>
        </authorList>
    </citation>
    <scope>NUCLEOTIDE SEQUENCE [LARGE SCALE GENOMIC DNA]</scope>
    <source>
        <strain evidence="9 10">Y139</strain>
    </source>
</reference>